<accession>A0A8B9S843</accession>
<dbReference type="GO" id="GO:0005737">
    <property type="term" value="C:cytoplasm"/>
    <property type="evidence" value="ECO:0007669"/>
    <property type="project" value="TreeGrafter"/>
</dbReference>
<dbReference type="SUPFAM" id="SSF53720">
    <property type="entry name" value="ALDH-like"/>
    <property type="match status" value="1"/>
</dbReference>
<keyword evidence="2" id="KW-0560">Oxidoreductase</keyword>
<dbReference type="GO" id="GO:0004029">
    <property type="term" value="F:aldehyde dehydrogenase (NAD+) activity"/>
    <property type="evidence" value="ECO:0007669"/>
    <property type="project" value="TreeGrafter"/>
</dbReference>
<evidence type="ECO:0000256" key="1">
    <source>
        <dbReference type="ARBA" id="ARBA00009986"/>
    </source>
</evidence>
<dbReference type="AlphaFoldDB" id="A0A8B9S843"/>
<dbReference type="GO" id="GO:0006081">
    <property type="term" value="P:aldehyde metabolic process"/>
    <property type="evidence" value="ECO:0007669"/>
    <property type="project" value="InterPro"/>
</dbReference>
<dbReference type="PANTHER" id="PTHR43570">
    <property type="entry name" value="ALDEHYDE DEHYDROGENASE"/>
    <property type="match status" value="1"/>
</dbReference>
<evidence type="ECO:0000259" key="3">
    <source>
        <dbReference type="Pfam" id="PF00171"/>
    </source>
</evidence>
<dbReference type="InterPro" id="IPR012394">
    <property type="entry name" value="Aldehyde_DH_NAD(P)"/>
</dbReference>
<keyword evidence="5" id="KW-1185">Reference proteome</keyword>
<feature type="domain" description="Aldehyde dehydrogenase" evidence="3">
    <location>
        <begin position="1"/>
        <end position="76"/>
    </location>
</feature>
<reference evidence="4" key="2">
    <citation type="submission" date="2025-09" db="UniProtKB">
        <authorList>
            <consortium name="Ensembl"/>
        </authorList>
    </citation>
    <scope>IDENTIFICATION</scope>
</reference>
<comment type="similarity">
    <text evidence="1">Belongs to the aldehyde dehydrogenase family.</text>
</comment>
<dbReference type="InterPro" id="IPR016161">
    <property type="entry name" value="Ald_DH/histidinol_DH"/>
</dbReference>
<dbReference type="InterPro" id="IPR016163">
    <property type="entry name" value="Ald_DH_C"/>
</dbReference>
<evidence type="ECO:0000313" key="5">
    <source>
        <dbReference type="Proteomes" id="UP000694424"/>
    </source>
</evidence>
<dbReference type="Gene3D" id="3.40.309.10">
    <property type="entry name" value="Aldehyde Dehydrogenase, Chain A, domain 2"/>
    <property type="match status" value="1"/>
</dbReference>
<dbReference type="PANTHER" id="PTHR43570:SF2">
    <property type="entry name" value="ALDEHYDE DEHYDROGENASE FAMILY 3 MEMBER B1"/>
    <property type="match status" value="1"/>
</dbReference>
<sequence>MQEKILGPILPIVTVASVDEAINLINTRERPLIVYVFSSDKKVLEWTSRGGFCGNDTLMHMTLTSLPFGGIDRSKYPSPACPWPTVSQM</sequence>
<organism evidence="4 5">
    <name type="scientific">Apteryx owenii</name>
    <name type="common">Little spotted kiwi</name>
    <dbReference type="NCBI Taxonomy" id="8824"/>
    <lineage>
        <taxon>Eukaryota</taxon>
        <taxon>Metazoa</taxon>
        <taxon>Chordata</taxon>
        <taxon>Craniata</taxon>
        <taxon>Vertebrata</taxon>
        <taxon>Euteleostomi</taxon>
        <taxon>Archelosauria</taxon>
        <taxon>Archosauria</taxon>
        <taxon>Dinosauria</taxon>
        <taxon>Saurischia</taxon>
        <taxon>Theropoda</taxon>
        <taxon>Coelurosauria</taxon>
        <taxon>Aves</taxon>
        <taxon>Palaeognathae</taxon>
        <taxon>Apterygiformes</taxon>
        <taxon>Apterygidae</taxon>
        <taxon>Apteryx</taxon>
    </lineage>
</organism>
<dbReference type="Ensembl" id="ENSAOWT00000013091.1">
    <property type="protein sequence ID" value="ENSAOWP00000011499.1"/>
    <property type="gene ID" value="ENSAOWG00000007913.1"/>
</dbReference>
<dbReference type="Pfam" id="PF00171">
    <property type="entry name" value="Aldedh"/>
    <property type="match status" value="1"/>
</dbReference>
<protein>
    <recommendedName>
        <fullName evidence="3">Aldehyde dehydrogenase domain-containing protein</fullName>
    </recommendedName>
</protein>
<proteinExistence type="inferred from homology"/>
<dbReference type="GO" id="GO:0004028">
    <property type="term" value="F:3-chloroallyl aldehyde dehydrogenase activity"/>
    <property type="evidence" value="ECO:0007669"/>
    <property type="project" value="TreeGrafter"/>
</dbReference>
<reference evidence="4" key="1">
    <citation type="submission" date="2025-08" db="UniProtKB">
        <authorList>
            <consortium name="Ensembl"/>
        </authorList>
    </citation>
    <scope>IDENTIFICATION</scope>
</reference>
<dbReference type="Proteomes" id="UP000694424">
    <property type="component" value="Unplaced"/>
</dbReference>
<evidence type="ECO:0000313" key="4">
    <source>
        <dbReference type="Ensembl" id="ENSAOWP00000011499.1"/>
    </source>
</evidence>
<dbReference type="InterPro" id="IPR015590">
    <property type="entry name" value="Aldehyde_DH_dom"/>
</dbReference>
<name>A0A8B9S843_APTOW</name>
<evidence type="ECO:0000256" key="2">
    <source>
        <dbReference type="ARBA" id="ARBA00023002"/>
    </source>
</evidence>